<evidence type="ECO:0000313" key="1">
    <source>
        <dbReference type="EMBL" id="MDN4614757.1"/>
    </source>
</evidence>
<comment type="caution">
    <text evidence="1">The sequence shown here is derived from an EMBL/GenBank/DDBJ whole genome shotgun (WGS) entry which is preliminary data.</text>
</comment>
<proteinExistence type="predicted"/>
<dbReference type="EMBL" id="JAROCF010000001">
    <property type="protein sequence ID" value="MDN4614757.1"/>
    <property type="molecule type" value="Genomic_DNA"/>
</dbReference>
<evidence type="ECO:0000313" key="2">
    <source>
        <dbReference type="Proteomes" id="UP001174208"/>
    </source>
</evidence>
<gene>
    <name evidence="1" type="ORF">P5G50_09850</name>
</gene>
<name>A0ABT8KC60_9MICO</name>
<reference evidence="1" key="1">
    <citation type="submission" date="2023-06" db="EMBL/GenBank/DDBJ databases">
        <title>MT1 and MT2 Draft Genomes of Novel Species.</title>
        <authorList>
            <person name="Venkateswaran K."/>
        </authorList>
    </citation>
    <scope>NUCLEOTIDE SEQUENCE</scope>
    <source>
        <strain evidence="1">F6_8S_P_1B</strain>
    </source>
</reference>
<accession>A0ABT8KC60</accession>
<dbReference type="RefSeq" id="WP_301212577.1">
    <property type="nucleotide sequence ID" value="NZ_JAROCF010000001.1"/>
</dbReference>
<keyword evidence="2" id="KW-1185">Reference proteome</keyword>
<protein>
    <submittedName>
        <fullName evidence="1">Uncharacterized protein</fullName>
    </submittedName>
</protein>
<organism evidence="1 2">
    <name type="scientific">Leifsonia williamsii</name>
    <dbReference type="NCBI Taxonomy" id="3035919"/>
    <lineage>
        <taxon>Bacteria</taxon>
        <taxon>Bacillati</taxon>
        <taxon>Actinomycetota</taxon>
        <taxon>Actinomycetes</taxon>
        <taxon>Micrococcales</taxon>
        <taxon>Microbacteriaceae</taxon>
        <taxon>Leifsonia</taxon>
    </lineage>
</organism>
<sequence>MASERVAGELSRAGDALARDADRLSRGLLLAVDGFAGVDAGLAAAVAG</sequence>
<dbReference type="Proteomes" id="UP001174208">
    <property type="component" value="Unassembled WGS sequence"/>
</dbReference>